<comment type="similarity">
    <text evidence="1">Belongs to the sulfotransferase 1 family.</text>
</comment>
<dbReference type="InterPro" id="IPR000863">
    <property type="entry name" value="Sulfotransferase_dom"/>
</dbReference>
<dbReference type="SUPFAM" id="SSF52540">
    <property type="entry name" value="P-loop containing nucleoside triphosphate hydrolases"/>
    <property type="match status" value="1"/>
</dbReference>
<name>A0ABM0K4B3_APLCA</name>
<evidence type="ECO:0000256" key="1">
    <source>
        <dbReference type="ARBA" id="ARBA00005771"/>
    </source>
</evidence>
<dbReference type="GeneID" id="101859735"/>
<organism evidence="4 5">
    <name type="scientific">Aplysia californica</name>
    <name type="common">California sea hare</name>
    <dbReference type="NCBI Taxonomy" id="6500"/>
    <lineage>
        <taxon>Eukaryota</taxon>
        <taxon>Metazoa</taxon>
        <taxon>Spiralia</taxon>
        <taxon>Lophotrochozoa</taxon>
        <taxon>Mollusca</taxon>
        <taxon>Gastropoda</taxon>
        <taxon>Heterobranchia</taxon>
        <taxon>Euthyneura</taxon>
        <taxon>Tectipleura</taxon>
        <taxon>Aplysiida</taxon>
        <taxon>Aplysioidea</taxon>
        <taxon>Aplysiidae</taxon>
        <taxon>Aplysia</taxon>
    </lineage>
</organism>
<accession>A0ABM0K4B3</accession>
<proteinExistence type="inferred from homology"/>
<evidence type="ECO:0000256" key="2">
    <source>
        <dbReference type="ARBA" id="ARBA00022679"/>
    </source>
</evidence>
<gene>
    <name evidence="5" type="primary">LOC101859735</name>
</gene>
<dbReference type="Gene3D" id="3.40.50.300">
    <property type="entry name" value="P-loop containing nucleotide triphosphate hydrolases"/>
    <property type="match status" value="1"/>
</dbReference>
<dbReference type="Pfam" id="PF00685">
    <property type="entry name" value="Sulfotransfer_1"/>
    <property type="match status" value="1"/>
</dbReference>
<keyword evidence="2" id="KW-0808">Transferase</keyword>
<keyword evidence="4" id="KW-1185">Reference proteome</keyword>
<dbReference type="RefSeq" id="XP_005108419.1">
    <property type="nucleotide sequence ID" value="XM_005108362.3"/>
</dbReference>
<evidence type="ECO:0000313" key="5">
    <source>
        <dbReference type="RefSeq" id="XP_005108419.1"/>
    </source>
</evidence>
<feature type="domain" description="Sulfotransferase" evidence="3">
    <location>
        <begin position="54"/>
        <end position="296"/>
    </location>
</feature>
<dbReference type="InterPro" id="IPR027417">
    <property type="entry name" value="P-loop_NTPase"/>
</dbReference>
<dbReference type="PANTHER" id="PTHR11783">
    <property type="entry name" value="SULFOTRANSFERASE SULT"/>
    <property type="match status" value="1"/>
</dbReference>
<reference evidence="5" key="1">
    <citation type="submission" date="2025-08" db="UniProtKB">
        <authorList>
            <consortium name="RefSeq"/>
        </authorList>
    </citation>
    <scope>IDENTIFICATION</scope>
</reference>
<evidence type="ECO:0000313" key="4">
    <source>
        <dbReference type="Proteomes" id="UP000694888"/>
    </source>
</evidence>
<protein>
    <submittedName>
        <fullName evidence="5">Sulfotransferase 1A1</fullName>
    </submittedName>
</protein>
<dbReference type="Proteomes" id="UP000694888">
    <property type="component" value="Unplaced"/>
</dbReference>
<evidence type="ECO:0000259" key="3">
    <source>
        <dbReference type="Pfam" id="PF00685"/>
    </source>
</evidence>
<sequence>MSYLREDVLARGREVLKTVNNGLYDGVPYSRLDTVQDSDKMFEMIQNANLGEGDIMSSGFLRSGNHWVFEIVGHIMKQEMRDDRDDQMFRTLEFMGAEAESRINSLPSPKVITSHMRMTHLPKKIREGKVKLIYVMRNPKDAMTSWYRLLNETKIAADGFHGTWEEFLEVSYSGEIQWGSWFDHILTAEKFMQDYPDCPVHIVQYEMLKEDPVREIKALCEFLGRTDVDVEQLALATSFAKMKEKRGAAIQHTESLLKDGCAGMMVKGTIGGWRERFTVEQSERFDRIFDLKMAGSKLAERFRKYM</sequence>